<gene>
    <name evidence="3" type="ORF">g.50429</name>
</gene>
<feature type="domain" description="Prolyl 4-hydroxylase N-terminal" evidence="2">
    <location>
        <begin position="41"/>
        <end position="104"/>
    </location>
</feature>
<dbReference type="EMBL" id="GEBQ01015142">
    <property type="protein sequence ID" value="JAT24835.1"/>
    <property type="molecule type" value="Transcribed_RNA"/>
</dbReference>
<dbReference type="Gene3D" id="6.10.140.1460">
    <property type="match status" value="1"/>
</dbReference>
<organism evidence="3">
    <name type="scientific">Graphocephala atropunctata</name>
    <dbReference type="NCBI Taxonomy" id="36148"/>
    <lineage>
        <taxon>Eukaryota</taxon>
        <taxon>Metazoa</taxon>
        <taxon>Ecdysozoa</taxon>
        <taxon>Arthropoda</taxon>
        <taxon>Hexapoda</taxon>
        <taxon>Insecta</taxon>
        <taxon>Pterygota</taxon>
        <taxon>Neoptera</taxon>
        <taxon>Paraneoptera</taxon>
        <taxon>Hemiptera</taxon>
        <taxon>Auchenorrhyncha</taxon>
        <taxon>Membracoidea</taxon>
        <taxon>Cicadellidae</taxon>
        <taxon>Cicadellinae</taxon>
        <taxon>Cicadellini</taxon>
        <taxon>Graphocephala</taxon>
    </lineage>
</organism>
<keyword evidence="1" id="KW-0472">Membrane</keyword>
<name>A0A1B6LM72_9HEMI</name>
<dbReference type="InterPro" id="IPR013547">
    <property type="entry name" value="P4H_N"/>
</dbReference>
<evidence type="ECO:0000259" key="2">
    <source>
        <dbReference type="Pfam" id="PF08336"/>
    </source>
</evidence>
<feature type="non-terminal residue" evidence="3">
    <location>
        <position position="104"/>
    </location>
</feature>
<evidence type="ECO:0000256" key="1">
    <source>
        <dbReference type="SAM" id="Phobius"/>
    </source>
</evidence>
<sequence length="104" mass="12092">LLNFLGQEGILTLETMFIPTFALASLIISLVQALPSHQRNVEFIQSEQHLLRHLKTLVQRKEATISLIKRELEQMSLMIPTRSDKDKYLSHPLNVFRLVRRLQS</sequence>
<keyword evidence="1" id="KW-1133">Transmembrane helix</keyword>
<reference evidence="3" key="1">
    <citation type="submission" date="2015-11" db="EMBL/GenBank/DDBJ databases">
        <title>De novo transcriptome assembly of four potential Pierce s Disease insect vectors from Arizona vineyards.</title>
        <authorList>
            <person name="Tassone E.E."/>
        </authorList>
    </citation>
    <scope>NUCLEOTIDE SEQUENCE</scope>
</reference>
<evidence type="ECO:0000313" key="3">
    <source>
        <dbReference type="EMBL" id="JAT24835.1"/>
    </source>
</evidence>
<protein>
    <recommendedName>
        <fullName evidence="2">Prolyl 4-hydroxylase N-terminal domain-containing protein</fullName>
    </recommendedName>
</protein>
<dbReference type="Pfam" id="PF08336">
    <property type="entry name" value="P4Ha_N"/>
    <property type="match status" value="1"/>
</dbReference>
<feature type="transmembrane region" description="Helical" evidence="1">
    <location>
        <begin position="16"/>
        <end position="34"/>
    </location>
</feature>
<keyword evidence="1" id="KW-0812">Transmembrane</keyword>
<dbReference type="GO" id="GO:0004656">
    <property type="term" value="F:procollagen-proline 4-dioxygenase activity"/>
    <property type="evidence" value="ECO:0007669"/>
    <property type="project" value="InterPro"/>
</dbReference>
<dbReference type="GO" id="GO:0005783">
    <property type="term" value="C:endoplasmic reticulum"/>
    <property type="evidence" value="ECO:0007669"/>
    <property type="project" value="InterPro"/>
</dbReference>
<dbReference type="AlphaFoldDB" id="A0A1B6LM72"/>
<accession>A0A1B6LM72</accession>
<proteinExistence type="predicted"/>
<feature type="non-terminal residue" evidence="3">
    <location>
        <position position="1"/>
    </location>
</feature>